<accession>A0AAU9UWC2</accession>
<evidence type="ECO:0000313" key="1">
    <source>
        <dbReference type="EMBL" id="CAH2103498.1"/>
    </source>
</evidence>
<proteinExistence type="predicted"/>
<name>A0AAU9UWC2_EUPED</name>
<gene>
    <name evidence="1" type="ORF">EEDITHA_LOCUS18000</name>
</gene>
<reference evidence="1" key="1">
    <citation type="submission" date="2022-03" db="EMBL/GenBank/DDBJ databases">
        <authorList>
            <person name="Tunstrom K."/>
        </authorList>
    </citation>
    <scope>NUCLEOTIDE SEQUENCE</scope>
</reference>
<sequence length="179" mass="19299">MNEAISRLKVVEEFEIPAGGVRAGASHVAAGSHVADECASAHGSRHVRPAPPLNPALQLSGNGRVDQAATIELATAKPVSDCSRWPARRLDRHGYIDMGIDSNVRAHTMPPDRCFLAPSTPLSHRRCSQQLHQPGRGSLCLCRVRTSLGISLIAGNGFMILFRDFFCSPTSNASKHKIK</sequence>
<dbReference type="AlphaFoldDB" id="A0AAU9UWC2"/>
<organism evidence="1 2">
    <name type="scientific">Euphydryas editha</name>
    <name type="common">Edith's checkerspot</name>
    <dbReference type="NCBI Taxonomy" id="104508"/>
    <lineage>
        <taxon>Eukaryota</taxon>
        <taxon>Metazoa</taxon>
        <taxon>Ecdysozoa</taxon>
        <taxon>Arthropoda</taxon>
        <taxon>Hexapoda</taxon>
        <taxon>Insecta</taxon>
        <taxon>Pterygota</taxon>
        <taxon>Neoptera</taxon>
        <taxon>Endopterygota</taxon>
        <taxon>Lepidoptera</taxon>
        <taxon>Glossata</taxon>
        <taxon>Ditrysia</taxon>
        <taxon>Papilionoidea</taxon>
        <taxon>Nymphalidae</taxon>
        <taxon>Nymphalinae</taxon>
        <taxon>Euphydryas</taxon>
    </lineage>
</organism>
<protein>
    <submittedName>
        <fullName evidence="1">Uncharacterized protein</fullName>
    </submittedName>
</protein>
<keyword evidence="2" id="KW-1185">Reference proteome</keyword>
<evidence type="ECO:0000313" key="2">
    <source>
        <dbReference type="Proteomes" id="UP001153954"/>
    </source>
</evidence>
<dbReference type="EMBL" id="CAKOGL010000026">
    <property type="protein sequence ID" value="CAH2103498.1"/>
    <property type="molecule type" value="Genomic_DNA"/>
</dbReference>
<dbReference type="Proteomes" id="UP001153954">
    <property type="component" value="Unassembled WGS sequence"/>
</dbReference>
<comment type="caution">
    <text evidence="1">The sequence shown here is derived from an EMBL/GenBank/DDBJ whole genome shotgun (WGS) entry which is preliminary data.</text>
</comment>